<dbReference type="GO" id="GO:0016798">
    <property type="term" value="F:hydrolase activity, acting on glycosyl bonds"/>
    <property type="evidence" value="ECO:0007669"/>
    <property type="project" value="UniProtKB-KW"/>
</dbReference>
<accession>A0ABY2SMR5</accession>
<evidence type="ECO:0000313" key="5">
    <source>
        <dbReference type="EMBL" id="TKI04918.1"/>
    </source>
</evidence>
<evidence type="ECO:0000256" key="2">
    <source>
        <dbReference type="ARBA" id="ARBA00022801"/>
    </source>
</evidence>
<dbReference type="InterPro" id="IPR015637">
    <property type="entry name" value="MUG/TDG"/>
</dbReference>
<dbReference type="InterPro" id="IPR005122">
    <property type="entry name" value="Uracil-DNA_glycosylase-like"/>
</dbReference>
<dbReference type="InterPro" id="IPR036895">
    <property type="entry name" value="Uracil-DNA_glycosylase-like_sf"/>
</dbReference>
<organism evidence="5 6">
    <name type="scientific">Martelella alba</name>
    <dbReference type="NCBI Taxonomy" id="2590451"/>
    <lineage>
        <taxon>Bacteria</taxon>
        <taxon>Pseudomonadati</taxon>
        <taxon>Pseudomonadota</taxon>
        <taxon>Alphaproteobacteria</taxon>
        <taxon>Hyphomicrobiales</taxon>
        <taxon>Aurantimonadaceae</taxon>
        <taxon>Martelella</taxon>
    </lineage>
</organism>
<dbReference type="EMBL" id="SZPQ01000024">
    <property type="protein sequence ID" value="TKI04918.1"/>
    <property type="molecule type" value="Genomic_DNA"/>
</dbReference>
<evidence type="ECO:0000313" key="6">
    <source>
        <dbReference type="Proteomes" id="UP000305202"/>
    </source>
</evidence>
<proteinExistence type="predicted"/>
<evidence type="ECO:0000256" key="3">
    <source>
        <dbReference type="ARBA" id="ARBA00023204"/>
    </source>
</evidence>
<dbReference type="Gene3D" id="3.40.470.10">
    <property type="entry name" value="Uracil-DNA glycosylase-like domain"/>
    <property type="match status" value="1"/>
</dbReference>
<keyword evidence="6" id="KW-1185">Reference proteome</keyword>
<keyword evidence="3" id="KW-0234">DNA repair</keyword>
<comment type="caution">
    <text evidence="5">The sequence shown here is derived from an EMBL/GenBank/DDBJ whole genome shotgun (WGS) entry which is preliminary data.</text>
</comment>
<dbReference type="SUPFAM" id="SSF52141">
    <property type="entry name" value="Uracil-DNA glycosylase-like"/>
    <property type="match status" value="1"/>
</dbReference>
<keyword evidence="5" id="KW-0326">Glycosidase</keyword>
<dbReference type="CDD" id="cd10028">
    <property type="entry name" value="UDG-F2_TDG_MUG"/>
    <property type="match status" value="1"/>
</dbReference>
<dbReference type="RefSeq" id="WP_136991266.1">
    <property type="nucleotide sequence ID" value="NZ_SZPQ01000024.1"/>
</dbReference>
<gene>
    <name evidence="5" type="ORF">FCN80_16495</name>
</gene>
<dbReference type="EC" id="3.2.2.28" evidence="5"/>
<dbReference type="Proteomes" id="UP000305202">
    <property type="component" value="Unassembled WGS sequence"/>
</dbReference>
<dbReference type="PANTHER" id="PTHR12159:SF9">
    <property type="entry name" value="G_T MISMATCH-SPECIFIC THYMINE DNA GLYCOSYLASE"/>
    <property type="match status" value="1"/>
</dbReference>
<evidence type="ECO:0000256" key="1">
    <source>
        <dbReference type="ARBA" id="ARBA00022763"/>
    </source>
</evidence>
<keyword evidence="1" id="KW-0227">DNA damage</keyword>
<keyword evidence="2 5" id="KW-0378">Hydrolase</keyword>
<reference evidence="5 6" key="1">
    <citation type="submission" date="2019-04" db="EMBL/GenBank/DDBJ databases">
        <authorList>
            <person name="Li M."/>
            <person name="Gao C."/>
        </authorList>
    </citation>
    <scope>NUCLEOTIDE SEQUENCE [LARGE SCALE GENOMIC DNA]</scope>
    <source>
        <strain evidence="5 6">BGMRC 2031</strain>
    </source>
</reference>
<feature type="domain" description="Uracil-DNA glycosylase-like" evidence="4">
    <location>
        <begin position="6"/>
        <end position="150"/>
    </location>
</feature>
<dbReference type="PANTHER" id="PTHR12159">
    <property type="entry name" value="G/T AND G/U MISMATCH-SPECIFIC DNA GLYCOSYLASE"/>
    <property type="match status" value="1"/>
</dbReference>
<sequence length="168" mass="18682">MIEDILSPGLRVVFCGINPGLSSAHKGTHFANPNNRFWKILHQAGFTERQLKPEEEHELLDTGCGITMLVERPTTEAGELTSAEFRDGGRRLIEKVQVYQPIALAVLGKQAYRQAFRVRNVPWGKQSATIGGTEIWVLPNPSGLNRMSYGTLLKAYRELDLALAPRGI</sequence>
<evidence type="ECO:0000259" key="4">
    <source>
        <dbReference type="Pfam" id="PF03167"/>
    </source>
</evidence>
<name>A0ABY2SMR5_9HYPH</name>
<protein>
    <submittedName>
        <fullName evidence="5">G/U mismatch-specific DNA glycosylase</fullName>
        <ecNumber evidence="5">3.2.2.28</ecNumber>
    </submittedName>
</protein>
<dbReference type="Pfam" id="PF03167">
    <property type="entry name" value="UDG"/>
    <property type="match status" value="1"/>
</dbReference>
<dbReference type="NCBIfam" id="NF007570">
    <property type="entry name" value="PRK10201.1"/>
    <property type="match status" value="1"/>
</dbReference>